<gene>
    <name evidence="3" type="ORF">GDO78_004163</name>
</gene>
<dbReference type="EMBL" id="WNTK01000013">
    <property type="protein sequence ID" value="KAG9473709.1"/>
    <property type="molecule type" value="Genomic_DNA"/>
</dbReference>
<reference evidence="3" key="1">
    <citation type="thesis" date="2020" institute="ProQuest LLC" country="789 East Eisenhower Parkway, Ann Arbor, MI, USA">
        <title>Comparative Genomics and Chromosome Evolution.</title>
        <authorList>
            <person name="Mudd A.B."/>
        </authorList>
    </citation>
    <scope>NUCLEOTIDE SEQUENCE</scope>
    <source>
        <strain evidence="3">HN-11 Male</strain>
        <tissue evidence="3">Kidney and liver</tissue>
    </source>
</reference>
<feature type="transmembrane region" description="Helical" evidence="2">
    <location>
        <begin position="40"/>
        <end position="60"/>
    </location>
</feature>
<keyword evidence="2" id="KW-0472">Membrane</keyword>
<feature type="compositionally biased region" description="Acidic residues" evidence="1">
    <location>
        <begin position="152"/>
        <end position="165"/>
    </location>
</feature>
<organism evidence="3 4">
    <name type="scientific">Eleutherodactylus coqui</name>
    <name type="common">Puerto Rican coqui</name>
    <dbReference type="NCBI Taxonomy" id="57060"/>
    <lineage>
        <taxon>Eukaryota</taxon>
        <taxon>Metazoa</taxon>
        <taxon>Chordata</taxon>
        <taxon>Craniata</taxon>
        <taxon>Vertebrata</taxon>
        <taxon>Euteleostomi</taxon>
        <taxon>Amphibia</taxon>
        <taxon>Batrachia</taxon>
        <taxon>Anura</taxon>
        <taxon>Neobatrachia</taxon>
        <taxon>Hyloidea</taxon>
        <taxon>Eleutherodactylidae</taxon>
        <taxon>Eleutherodactylinae</taxon>
        <taxon>Eleutherodactylus</taxon>
        <taxon>Eleutherodactylus</taxon>
    </lineage>
</organism>
<feature type="compositionally biased region" description="Basic and acidic residues" evidence="1">
    <location>
        <begin position="166"/>
        <end position="180"/>
    </location>
</feature>
<feature type="compositionally biased region" description="Basic and acidic residues" evidence="1">
    <location>
        <begin position="66"/>
        <end position="82"/>
    </location>
</feature>
<protein>
    <submittedName>
        <fullName evidence="3">Uncharacterized protein</fullName>
    </submittedName>
</protein>
<keyword evidence="2" id="KW-0812">Transmembrane</keyword>
<evidence type="ECO:0000256" key="1">
    <source>
        <dbReference type="SAM" id="MobiDB-lite"/>
    </source>
</evidence>
<dbReference type="Proteomes" id="UP000770717">
    <property type="component" value="Unassembled WGS sequence"/>
</dbReference>
<evidence type="ECO:0000313" key="4">
    <source>
        <dbReference type="Proteomes" id="UP000770717"/>
    </source>
</evidence>
<name>A0A8J6EQW2_ELECQ</name>
<evidence type="ECO:0000313" key="3">
    <source>
        <dbReference type="EMBL" id="KAG9473709.1"/>
    </source>
</evidence>
<keyword evidence="4" id="KW-1185">Reference proteome</keyword>
<feature type="non-terminal residue" evidence="3">
    <location>
        <position position="1"/>
    </location>
</feature>
<keyword evidence="2" id="KW-1133">Transmembrane helix</keyword>
<sequence>MTAVLWQGSWEERGSVSTASARRQNKSLLIPDSMEQAGDFSMTIPLIFTALAVILATVIVKLRAAKEKQPAEAVQEEKKETLLEEEPSETEEKDKEDAIAEDEVGERTESDGAIPVEEVGTVDESPQAKENETEVEECAAKERTPSSHSSQEEEEEDSKEEDFETEHDKVLKISEADDAG</sequence>
<feature type="compositionally biased region" description="Basic and acidic residues" evidence="1">
    <location>
        <begin position="126"/>
        <end position="145"/>
    </location>
</feature>
<proteinExistence type="predicted"/>
<dbReference type="OrthoDB" id="5983600at2759"/>
<comment type="caution">
    <text evidence="3">The sequence shown here is derived from an EMBL/GenBank/DDBJ whole genome shotgun (WGS) entry which is preliminary data.</text>
</comment>
<accession>A0A8J6EQW2</accession>
<feature type="region of interest" description="Disordered" evidence="1">
    <location>
        <begin position="66"/>
        <end position="180"/>
    </location>
</feature>
<evidence type="ECO:0000256" key="2">
    <source>
        <dbReference type="SAM" id="Phobius"/>
    </source>
</evidence>
<dbReference type="AlphaFoldDB" id="A0A8J6EQW2"/>